<dbReference type="PANTHER" id="PTHR31252">
    <property type="entry name" value="DUF4419 DOMAIN-CONTAINING PROTEIN"/>
    <property type="match status" value="1"/>
</dbReference>
<protein>
    <submittedName>
        <fullName evidence="1">Uncharacterized protein</fullName>
    </submittedName>
</protein>
<dbReference type="Proteomes" id="UP001215280">
    <property type="component" value="Unassembled WGS sequence"/>
</dbReference>
<accession>A0AAD7I076</accession>
<reference evidence="1" key="1">
    <citation type="submission" date="2023-03" db="EMBL/GenBank/DDBJ databases">
        <title>Massive genome expansion in bonnet fungi (Mycena s.s.) driven by repeated elements and novel gene families across ecological guilds.</title>
        <authorList>
            <consortium name="Lawrence Berkeley National Laboratory"/>
            <person name="Harder C.B."/>
            <person name="Miyauchi S."/>
            <person name="Viragh M."/>
            <person name="Kuo A."/>
            <person name="Thoen E."/>
            <person name="Andreopoulos B."/>
            <person name="Lu D."/>
            <person name="Skrede I."/>
            <person name="Drula E."/>
            <person name="Henrissat B."/>
            <person name="Morin E."/>
            <person name="Kohler A."/>
            <person name="Barry K."/>
            <person name="LaButti K."/>
            <person name="Morin E."/>
            <person name="Salamov A."/>
            <person name="Lipzen A."/>
            <person name="Mereny Z."/>
            <person name="Hegedus B."/>
            <person name="Baldrian P."/>
            <person name="Stursova M."/>
            <person name="Weitz H."/>
            <person name="Taylor A."/>
            <person name="Grigoriev I.V."/>
            <person name="Nagy L.G."/>
            <person name="Martin F."/>
            <person name="Kauserud H."/>
        </authorList>
    </citation>
    <scope>NUCLEOTIDE SEQUENCE</scope>
    <source>
        <strain evidence="1">CBHHK188m</strain>
    </source>
</reference>
<dbReference type="PANTHER" id="PTHR31252:SF11">
    <property type="entry name" value="DUF4419 DOMAIN-CONTAINING PROTEIN"/>
    <property type="match status" value="1"/>
</dbReference>
<feature type="non-terminal residue" evidence="1">
    <location>
        <position position="1"/>
    </location>
</feature>
<dbReference type="InterPro" id="IPR025533">
    <property type="entry name" value="DUF4419"/>
</dbReference>
<feature type="non-terminal residue" evidence="1">
    <location>
        <position position="178"/>
    </location>
</feature>
<name>A0AAD7I076_9AGAR</name>
<keyword evidence="2" id="KW-1185">Reference proteome</keyword>
<dbReference type="Pfam" id="PF14388">
    <property type="entry name" value="DUF4419"/>
    <property type="match status" value="1"/>
</dbReference>
<evidence type="ECO:0000313" key="1">
    <source>
        <dbReference type="EMBL" id="KAJ7731672.1"/>
    </source>
</evidence>
<sequence length="178" mass="19834">SCPKQREKASKILQSGFSSVAQGVRAYLVPNNNGFVNTVITAYNQHHALVIRPDDVWLTIQCQFNFFVNANAELLRASFVAHEGQSELVIRRPGMRSSTDFADLSQQMVSLLEKNIIDPTLREWAMPNFTTTTAADAAVGAILSMATLKRYFSFTYDLSKCGIPRVTLEGEKADWVDI</sequence>
<evidence type="ECO:0000313" key="2">
    <source>
        <dbReference type="Proteomes" id="UP001215280"/>
    </source>
</evidence>
<gene>
    <name evidence="1" type="ORF">DFH07DRAFT_685742</name>
</gene>
<organism evidence="1 2">
    <name type="scientific">Mycena maculata</name>
    <dbReference type="NCBI Taxonomy" id="230809"/>
    <lineage>
        <taxon>Eukaryota</taxon>
        <taxon>Fungi</taxon>
        <taxon>Dikarya</taxon>
        <taxon>Basidiomycota</taxon>
        <taxon>Agaricomycotina</taxon>
        <taxon>Agaricomycetes</taxon>
        <taxon>Agaricomycetidae</taxon>
        <taxon>Agaricales</taxon>
        <taxon>Marasmiineae</taxon>
        <taxon>Mycenaceae</taxon>
        <taxon>Mycena</taxon>
    </lineage>
</organism>
<comment type="caution">
    <text evidence="1">The sequence shown here is derived from an EMBL/GenBank/DDBJ whole genome shotgun (WGS) entry which is preliminary data.</text>
</comment>
<proteinExistence type="predicted"/>
<dbReference type="AlphaFoldDB" id="A0AAD7I076"/>
<dbReference type="EMBL" id="JARJLG010000181">
    <property type="protein sequence ID" value="KAJ7731672.1"/>
    <property type="molecule type" value="Genomic_DNA"/>
</dbReference>